<evidence type="ECO:0000313" key="8">
    <source>
        <dbReference type="Proteomes" id="UP000694941"/>
    </source>
</evidence>
<dbReference type="CDD" id="cd09421">
    <property type="entry name" value="LIM3_LIMPETin"/>
    <property type="match status" value="1"/>
</dbReference>
<sequence length="537" mass="61781">MVWGGISGNHRTSLVVIESSLNAQLYVNNVLRPHVVPFHRDHCNVTVFQQDNACLKSARDITDYLQTEYVDVVPWSPYSPDLNPTERLWDELGSNVSRSYPRPQNRQQLIHALQDERQETPQRRIRCRTTIEEYFAQLPNHKVPRVGTVGEKYRDKQLILQLPKQDLALAYCKFVEMDYSDKFEEFVNTRNEVALDIGYVKPVLTEAVECVNCSGLILQEDVAVIAPKFGEVVGWHPACFVCRTCGELLVDLTYCFHEGEIFCERHYAEQMRPRCAACDELIYSEDYTKAMSKDWHTSHFCCWQCDESLTGQRYVLRDEHPYCVNCYEQVFANSCEDCNKIIGIDSKDLSYKDKHWHETCFLCNKCRASLVDKPFGSKAEKVYCSGCYDASFASRCDGCGDVFRAGTKKMEYKGRQWHEKCFCCCICQNPIGTKSFIPRDNEIYCIGCYEEKFATRCIKCDQIITSGGVTYKNYPWHRECFSCTNCNTCLAGQRFTSRDDKPYCAECFGELFAKRCIACNRPITGKKTSSQLVVSTT</sequence>
<dbReference type="PROSITE" id="PS50023">
    <property type="entry name" value="LIM_DOMAIN_2"/>
    <property type="match status" value="4"/>
</dbReference>
<proteinExistence type="predicted"/>
<evidence type="ECO:0000313" key="9">
    <source>
        <dbReference type="RefSeq" id="XP_022254825.1"/>
    </source>
</evidence>
<accession>A0ABM1TG19</accession>
<reference evidence="9" key="1">
    <citation type="submission" date="2025-08" db="UniProtKB">
        <authorList>
            <consortium name="RefSeq"/>
        </authorList>
    </citation>
    <scope>IDENTIFICATION</scope>
    <source>
        <tissue evidence="9">Muscle</tissue>
    </source>
</reference>
<dbReference type="InterPro" id="IPR047120">
    <property type="entry name" value="Pk/Esn/Tes"/>
</dbReference>
<feature type="domain" description="LIM zinc-binding" evidence="6">
    <location>
        <begin position="456"/>
        <end position="514"/>
    </location>
</feature>
<evidence type="ECO:0000256" key="3">
    <source>
        <dbReference type="ARBA" id="ARBA00022833"/>
    </source>
</evidence>
<dbReference type="CDD" id="cd09430">
    <property type="entry name" value="LIM5_LIMPETin"/>
    <property type="match status" value="1"/>
</dbReference>
<dbReference type="RefSeq" id="XP_022254825.1">
    <property type="nucleotide sequence ID" value="XM_022399117.1"/>
</dbReference>
<name>A0ABM1TG19_LIMPO</name>
<dbReference type="CDD" id="cd09830">
    <property type="entry name" value="PET_LIMPETin_LIM-9"/>
    <property type="match status" value="1"/>
</dbReference>
<dbReference type="InterPro" id="IPR036397">
    <property type="entry name" value="RNaseH_sf"/>
</dbReference>
<feature type="domain" description="LIM zinc-binding" evidence="6">
    <location>
        <begin position="273"/>
        <end position="333"/>
    </location>
</feature>
<keyword evidence="8" id="KW-1185">Reference proteome</keyword>
<dbReference type="SUPFAM" id="SSF57716">
    <property type="entry name" value="Glucocorticoid receptor-like (DNA-binding domain)"/>
    <property type="match status" value="5"/>
</dbReference>
<dbReference type="PROSITE" id="PS51303">
    <property type="entry name" value="PET"/>
    <property type="match status" value="1"/>
</dbReference>
<dbReference type="Pfam" id="PF06297">
    <property type="entry name" value="PET"/>
    <property type="match status" value="1"/>
</dbReference>
<evidence type="ECO:0000256" key="2">
    <source>
        <dbReference type="ARBA" id="ARBA00022737"/>
    </source>
</evidence>
<dbReference type="SMART" id="SM00132">
    <property type="entry name" value="LIM"/>
    <property type="match status" value="5"/>
</dbReference>
<dbReference type="Proteomes" id="UP000694941">
    <property type="component" value="Unplaced"/>
</dbReference>
<dbReference type="Gene3D" id="3.30.420.10">
    <property type="entry name" value="Ribonuclease H-like superfamily/Ribonuclease H"/>
    <property type="match status" value="1"/>
</dbReference>
<evidence type="ECO:0000256" key="1">
    <source>
        <dbReference type="ARBA" id="ARBA00022723"/>
    </source>
</evidence>
<gene>
    <name evidence="9" type="primary">LOC106470511</name>
</gene>
<keyword evidence="3 5" id="KW-0862">Zinc</keyword>
<evidence type="ECO:0000259" key="7">
    <source>
        <dbReference type="PROSITE" id="PS51303"/>
    </source>
</evidence>
<dbReference type="CDD" id="cd09417">
    <property type="entry name" value="LIM2_LIMPETin_like"/>
    <property type="match status" value="1"/>
</dbReference>
<evidence type="ECO:0000256" key="4">
    <source>
        <dbReference type="ARBA" id="ARBA00023038"/>
    </source>
</evidence>
<keyword evidence="1 5" id="KW-0479">Metal-binding</keyword>
<evidence type="ECO:0000256" key="5">
    <source>
        <dbReference type="PROSITE-ProRule" id="PRU00125"/>
    </source>
</evidence>
<dbReference type="CDD" id="cd09425">
    <property type="entry name" value="LIM4_LIMPETin"/>
    <property type="match status" value="1"/>
</dbReference>
<dbReference type="GeneID" id="106470511"/>
<keyword evidence="2" id="KW-0677">Repeat</keyword>
<dbReference type="Pfam" id="PF00412">
    <property type="entry name" value="LIM"/>
    <property type="match status" value="5"/>
</dbReference>
<feature type="domain" description="LIM zinc-binding" evidence="6">
    <location>
        <begin position="208"/>
        <end position="272"/>
    </location>
</feature>
<feature type="domain" description="PET" evidence="7">
    <location>
        <begin position="100"/>
        <end position="209"/>
    </location>
</feature>
<dbReference type="PANTHER" id="PTHR24211:SF37">
    <property type="entry name" value="PROTEIN ESPINAS-LIKE PROTEIN"/>
    <property type="match status" value="1"/>
</dbReference>
<keyword evidence="4 5" id="KW-0440">LIM domain</keyword>
<evidence type="ECO:0000259" key="6">
    <source>
        <dbReference type="PROSITE" id="PS50023"/>
    </source>
</evidence>
<dbReference type="Gene3D" id="2.10.110.10">
    <property type="entry name" value="Cysteine Rich Protein"/>
    <property type="match status" value="5"/>
</dbReference>
<dbReference type="PANTHER" id="PTHR24211">
    <property type="entry name" value="LIM DOMAIN-CONTAINING PROTEIN"/>
    <property type="match status" value="1"/>
</dbReference>
<dbReference type="InterPro" id="IPR010442">
    <property type="entry name" value="PET_domain"/>
</dbReference>
<dbReference type="InterPro" id="IPR001781">
    <property type="entry name" value="Znf_LIM"/>
</dbReference>
<dbReference type="PROSITE" id="PS00478">
    <property type="entry name" value="LIM_DOMAIN_1"/>
    <property type="match status" value="4"/>
</dbReference>
<feature type="domain" description="LIM zinc-binding" evidence="6">
    <location>
        <begin position="394"/>
        <end position="455"/>
    </location>
</feature>
<organism evidence="8 9">
    <name type="scientific">Limulus polyphemus</name>
    <name type="common">Atlantic horseshoe crab</name>
    <dbReference type="NCBI Taxonomy" id="6850"/>
    <lineage>
        <taxon>Eukaryota</taxon>
        <taxon>Metazoa</taxon>
        <taxon>Ecdysozoa</taxon>
        <taxon>Arthropoda</taxon>
        <taxon>Chelicerata</taxon>
        <taxon>Merostomata</taxon>
        <taxon>Xiphosura</taxon>
        <taxon>Limulidae</taxon>
        <taxon>Limulus</taxon>
    </lineage>
</organism>
<protein>
    <submittedName>
        <fullName evidence="9">LIM domain-containing protein unc-97-like</fullName>
    </submittedName>
</protein>